<evidence type="ECO:0000256" key="1">
    <source>
        <dbReference type="ARBA" id="ARBA00022801"/>
    </source>
</evidence>
<evidence type="ECO:0000313" key="6">
    <source>
        <dbReference type="Proteomes" id="UP001552427"/>
    </source>
</evidence>
<dbReference type="PANTHER" id="PTHR21340">
    <property type="entry name" value="DIADENOSINE 5,5-P1,P4-TETRAPHOSPHATE PYROPHOSPHOHYDROLASE MUTT"/>
    <property type="match status" value="1"/>
</dbReference>
<keyword evidence="3" id="KW-1133">Transmembrane helix</keyword>
<dbReference type="Pfam" id="PF00293">
    <property type="entry name" value="NUDIX"/>
    <property type="match status" value="1"/>
</dbReference>
<dbReference type="InterPro" id="IPR051325">
    <property type="entry name" value="Nudix_hydrolase_domain"/>
</dbReference>
<protein>
    <submittedName>
        <fullName evidence="5">ADP-ribosyltransferase</fullName>
    </submittedName>
</protein>
<dbReference type="RefSeq" id="WP_364459138.1">
    <property type="nucleotide sequence ID" value="NZ_JBFARM010000013.1"/>
</dbReference>
<dbReference type="Proteomes" id="UP001552427">
    <property type="component" value="Unassembled WGS sequence"/>
</dbReference>
<feature type="transmembrane region" description="Helical" evidence="3">
    <location>
        <begin position="151"/>
        <end position="169"/>
    </location>
</feature>
<organism evidence="5 6">
    <name type="scientific">Nonomuraea bangladeshensis</name>
    <dbReference type="NCBI Taxonomy" id="404385"/>
    <lineage>
        <taxon>Bacteria</taxon>
        <taxon>Bacillati</taxon>
        <taxon>Actinomycetota</taxon>
        <taxon>Actinomycetes</taxon>
        <taxon>Streptosporangiales</taxon>
        <taxon>Streptosporangiaceae</taxon>
        <taxon>Nonomuraea</taxon>
    </lineage>
</organism>
<dbReference type="PROSITE" id="PS51996">
    <property type="entry name" value="TR_MART"/>
    <property type="match status" value="1"/>
</dbReference>
<keyword evidence="1" id="KW-0378">Hydrolase</keyword>
<dbReference type="PANTHER" id="PTHR21340:SF0">
    <property type="entry name" value="BIS(5'-NUCLEOSYL)-TETRAPHOSPHATASE [ASYMMETRICAL]"/>
    <property type="match status" value="1"/>
</dbReference>
<reference evidence="5 6" key="1">
    <citation type="submission" date="2024-06" db="EMBL/GenBank/DDBJ databases">
        <title>The Natural Products Discovery Center: Release of the First 8490 Sequenced Strains for Exploring Actinobacteria Biosynthetic Diversity.</title>
        <authorList>
            <person name="Kalkreuter E."/>
            <person name="Kautsar S.A."/>
            <person name="Yang D."/>
            <person name="Bader C.D."/>
            <person name="Teijaro C.N."/>
            <person name="Fluegel L."/>
            <person name="Davis C.M."/>
            <person name="Simpson J.R."/>
            <person name="Lauterbach L."/>
            <person name="Steele A.D."/>
            <person name="Gui C."/>
            <person name="Meng S."/>
            <person name="Li G."/>
            <person name="Viehrig K."/>
            <person name="Ye F."/>
            <person name="Su P."/>
            <person name="Kiefer A.F."/>
            <person name="Nichols A."/>
            <person name="Cepeda A.J."/>
            <person name="Yan W."/>
            <person name="Fan B."/>
            <person name="Jiang Y."/>
            <person name="Adhikari A."/>
            <person name="Zheng C.-J."/>
            <person name="Schuster L."/>
            <person name="Cowan T.M."/>
            <person name="Smanski M.J."/>
            <person name="Chevrette M.G."/>
            <person name="De Carvalho L.P.S."/>
            <person name="Shen B."/>
        </authorList>
    </citation>
    <scope>NUCLEOTIDE SEQUENCE [LARGE SCALE GENOMIC DNA]</scope>
    <source>
        <strain evidence="5 6">NPDC049574</strain>
    </source>
</reference>
<feature type="transmembrane region" description="Helical" evidence="3">
    <location>
        <begin position="189"/>
        <end position="207"/>
    </location>
</feature>
<dbReference type="Gene3D" id="3.90.176.10">
    <property type="entry name" value="Toxin ADP-ribosyltransferase, Chain A, domain 1"/>
    <property type="match status" value="1"/>
</dbReference>
<dbReference type="EMBL" id="JBFARM010000013">
    <property type="protein sequence ID" value="MEV4291137.1"/>
    <property type="molecule type" value="Genomic_DNA"/>
</dbReference>
<dbReference type="InterPro" id="IPR015797">
    <property type="entry name" value="NUDIX_hydrolase-like_dom_sf"/>
</dbReference>
<dbReference type="Gene3D" id="3.90.79.10">
    <property type="entry name" value="Nucleoside Triphosphate Pyrophosphohydrolase"/>
    <property type="match status" value="1"/>
</dbReference>
<accession>A0ABV3HF38</accession>
<dbReference type="PROSITE" id="PS51462">
    <property type="entry name" value="NUDIX"/>
    <property type="match status" value="1"/>
</dbReference>
<name>A0ABV3HF38_9ACTN</name>
<keyword evidence="3" id="KW-0812">Transmembrane</keyword>
<dbReference type="SUPFAM" id="SSF56399">
    <property type="entry name" value="ADP-ribosylation"/>
    <property type="match status" value="1"/>
</dbReference>
<dbReference type="InterPro" id="IPR003540">
    <property type="entry name" value="ADP-ribosyltransferase"/>
</dbReference>
<evidence type="ECO:0000256" key="3">
    <source>
        <dbReference type="SAM" id="Phobius"/>
    </source>
</evidence>
<keyword evidence="6" id="KW-1185">Reference proteome</keyword>
<dbReference type="SUPFAM" id="SSF55811">
    <property type="entry name" value="Nudix"/>
    <property type="match status" value="1"/>
</dbReference>
<dbReference type="Pfam" id="PF03496">
    <property type="entry name" value="ADPrib_exo_Tox"/>
    <property type="match status" value="1"/>
</dbReference>
<feature type="domain" description="Nudix hydrolase" evidence="4">
    <location>
        <begin position="342"/>
        <end position="476"/>
    </location>
</feature>
<evidence type="ECO:0000259" key="4">
    <source>
        <dbReference type="PROSITE" id="PS51462"/>
    </source>
</evidence>
<feature type="transmembrane region" description="Helical" evidence="3">
    <location>
        <begin position="107"/>
        <end position="130"/>
    </location>
</feature>
<feature type="region of interest" description="Disordered" evidence="2">
    <location>
        <begin position="265"/>
        <end position="329"/>
    </location>
</feature>
<gene>
    <name evidence="5" type="ORF">AB0K40_36995</name>
</gene>
<comment type="caution">
    <text evidence="5">The sequence shown here is derived from an EMBL/GenBank/DDBJ whole genome shotgun (WGS) entry which is preliminary data.</text>
</comment>
<keyword evidence="3" id="KW-0472">Membrane</keyword>
<feature type="compositionally biased region" description="Polar residues" evidence="2">
    <location>
        <begin position="272"/>
        <end position="307"/>
    </location>
</feature>
<dbReference type="PROSITE" id="PS00893">
    <property type="entry name" value="NUDIX_BOX"/>
    <property type="match status" value="1"/>
</dbReference>
<dbReference type="InterPro" id="IPR020084">
    <property type="entry name" value="NUDIX_hydrolase_CS"/>
</dbReference>
<evidence type="ECO:0000313" key="5">
    <source>
        <dbReference type="EMBL" id="MEV4291137.1"/>
    </source>
</evidence>
<proteinExistence type="predicted"/>
<dbReference type="InterPro" id="IPR000086">
    <property type="entry name" value="NUDIX_hydrolase_dom"/>
</dbReference>
<sequence>MPDWAKPYVGFAVGMDWPEGDEDGCFRLADACAYAAGAVMEEELLQTYGRPGEDWDGDALMELVERVQYVFDPTLKELIEQLVSAATYYNNLGVQVQYTKRMIEVSVWFLIVQIGWLLAASAGPWGAMSLATIGARVQLTRLAIAQLARRLLINIGLFGGLMAGMDVAVQAGQSRRDHLDWEQVLKSGGTGALLGTFLTGFTGLLPARSMGGLMLRSGFASTGTDFTVQLASGQFDWARLVKSFTSGVVGGADAHWASWSPYASAKPDTRHGSPSATAQPLWSSRTKSHSSPYSQTSLPINSRTTFADSAPHARSNQPPGPFRILDNPGRSGDGYVDGGLWGRYGAAGVLIRSTDGSGQHRYLLMQQSQNVSNAGKWQLPGGALDSLETPLNGAARELSEELGVGQSYLDQLQLKGEHAVEVGKNGWKYTNLAADGPMFTPKLDTFETSAARWFTLSEIAQMANHKELHPALAKALPDILDLYHDAPATPPPKDHYMAAGTERRFKPPVDFSAYSGLSADGPRPSLEQTIRRTGTGLYYSAPAPHVPLDAPFGARLVHPSFGETIWRPVIKDLSGSELDAVHHYAGTGYIEMNGRLRGGEDVHHHEVRVERQIELLNDVLRRQPVPETIDVYRVVRLTKSLFTVPIDELPGTVQRDPGFFSTNIGTEAIFGGDVVLHLRVPPGTPALYVKPISNLPENELLLGSGVSWFAEDVRREYGKWHVYGWVLPEDAGP</sequence>
<evidence type="ECO:0000256" key="2">
    <source>
        <dbReference type="SAM" id="MobiDB-lite"/>
    </source>
</evidence>